<dbReference type="Pfam" id="PF00169">
    <property type="entry name" value="PH"/>
    <property type="match status" value="1"/>
</dbReference>
<dbReference type="InterPro" id="IPR011993">
    <property type="entry name" value="PH-like_dom_sf"/>
</dbReference>
<organism evidence="3 4">
    <name type="scientific">Pomacea canaliculata</name>
    <name type="common">Golden apple snail</name>
    <dbReference type="NCBI Taxonomy" id="400727"/>
    <lineage>
        <taxon>Eukaryota</taxon>
        <taxon>Metazoa</taxon>
        <taxon>Spiralia</taxon>
        <taxon>Lophotrochozoa</taxon>
        <taxon>Mollusca</taxon>
        <taxon>Gastropoda</taxon>
        <taxon>Caenogastropoda</taxon>
        <taxon>Architaenioglossa</taxon>
        <taxon>Ampullarioidea</taxon>
        <taxon>Ampullariidae</taxon>
        <taxon>Pomacea</taxon>
    </lineage>
</organism>
<proteinExistence type="predicted"/>
<dbReference type="PROSITE" id="PS50003">
    <property type="entry name" value="PH_DOMAIN"/>
    <property type="match status" value="1"/>
</dbReference>
<dbReference type="SUPFAM" id="SSF50729">
    <property type="entry name" value="PH domain-like"/>
    <property type="match status" value="1"/>
</dbReference>
<keyword evidence="1" id="KW-0175">Coiled coil</keyword>
<protein>
    <recommendedName>
        <fullName evidence="2">PH domain-containing protein</fullName>
    </recommendedName>
</protein>
<dbReference type="Gene3D" id="2.30.29.30">
    <property type="entry name" value="Pleckstrin-homology domain (PH domain)/Phosphotyrosine-binding domain (PTB)"/>
    <property type="match status" value="1"/>
</dbReference>
<dbReference type="SMART" id="SM00233">
    <property type="entry name" value="PH"/>
    <property type="match status" value="1"/>
</dbReference>
<accession>A0A2T7NZA1</accession>
<feature type="coiled-coil region" evidence="1">
    <location>
        <begin position="148"/>
        <end position="367"/>
    </location>
</feature>
<name>A0A2T7NZA1_POMCA</name>
<dbReference type="PANTHER" id="PTHR14383">
    <property type="entry name" value="SWAP-70 RECOMBINASE"/>
    <property type="match status" value="1"/>
</dbReference>
<evidence type="ECO:0000259" key="2">
    <source>
        <dbReference type="PROSITE" id="PS50003"/>
    </source>
</evidence>
<evidence type="ECO:0000256" key="1">
    <source>
        <dbReference type="SAM" id="Coils"/>
    </source>
</evidence>
<dbReference type="InterPro" id="IPR001849">
    <property type="entry name" value="PH_domain"/>
</dbReference>
<gene>
    <name evidence="3" type="ORF">C0Q70_14165</name>
</gene>
<reference evidence="3 4" key="1">
    <citation type="submission" date="2018-04" db="EMBL/GenBank/DDBJ databases">
        <title>The genome of golden apple snail Pomacea canaliculata provides insight into stress tolerance and invasive adaptation.</title>
        <authorList>
            <person name="Liu C."/>
            <person name="Liu B."/>
            <person name="Ren Y."/>
            <person name="Zhang Y."/>
            <person name="Wang H."/>
            <person name="Li S."/>
            <person name="Jiang F."/>
            <person name="Yin L."/>
            <person name="Zhang G."/>
            <person name="Qian W."/>
            <person name="Fan W."/>
        </authorList>
    </citation>
    <scope>NUCLEOTIDE SEQUENCE [LARGE SCALE GENOMIC DNA]</scope>
    <source>
        <strain evidence="3">SZHN2017</strain>
        <tissue evidence="3">Muscle</tissue>
    </source>
</reference>
<dbReference type="AlphaFoldDB" id="A0A2T7NZA1"/>
<sequence length="514" mass="60231">MPEVQKGRPPRDWASRIQIHGTLLKKPFGHSSNKWTKRFFLVKDGFLMYYADNEKKEYEKREFFNIHPKGIVPLGECHITPLQEPGHPFCLKLESHEIDGTLLLAAETEHERNKWQEIMERSRRVTWRNTHLSAEMIRQLENEGLLMAREKQDYFDRLQTEAQALSEERLRADQLEQINQELEVEKKKLESFTAEMQEEYEKIRGELEETVQVMNEIEQERDNLNTTLQERSCQLKSLADDKEVVLKELQEREAMASQLSKEKRHLSETTDELQQRLLEIEKQTDLIKQEKKQAQERLFEQLERLHDLEEEKATISEHAHDLQSTIQDLKAQKEMTEKELREEIRARLSAEQQLKEAETSLKHLECAVQNQTPNIEADIKEEMTVNVKKLKQFFEELAADSKISSEKPLIIRNRLTARKTLARRAKTIKYETRRQTSSTSLLRTPDSDIRFNMALTHRKGGELRSTSCLDGESRPRQQLRRAVTSVGPGTACKTVLSLPASPRDKIVYEEEEHL</sequence>
<comment type="caution">
    <text evidence="3">The sequence shown here is derived from an EMBL/GenBank/DDBJ whole genome shotgun (WGS) entry which is preliminary data.</text>
</comment>
<dbReference type="EMBL" id="PZQS01000008">
    <property type="protein sequence ID" value="PVD26488.1"/>
    <property type="molecule type" value="Genomic_DNA"/>
</dbReference>
<dbReference type="PANTHER" id="PTHR14383:SF1">
    <property type="entry name" value="PLECKSTRIN HOMOLOGY DOMAIN-CONTAINING FAMILY D MEMBER 1"/>
    <property type="match status" value="1"/>
</dbReference>
<dbReference type="Proteomes" id="UP000245119">
    <property type="component" value="Linkage Group LG8"/>
</dbReference>
<dbReference type="OrthoDB" id="185175at2759"/>
<evidence type="ECO:0000313" key="4">
    <source>
        <dbReference type="Proteomes" id="UP000245119"/>
    </source>
</evidence>
<evidence type="ECO:0000313" key="3">
    <source>
        <dbReference type="EMBL" id="PVD26488.1"/>
    </source>
</evidence>
<feature type="domain" description="PH" evidence="2">
    <location>
        <begin position="16"/>
        <end position="124"/>
    </location>
</feature>
<keyword evidence="4" id="KW-1185">Reference proteome</keyword>